<reference evidence="8" key="1">
    <citation type="submission" date="2020-05" db="EMBL/GenBank/DDBJ databases">
        <title>Novel species in genus Nocardioides.</title>
        <authorList>
            <person name="Zhang G."/>
        </authorList>
    </citation>
    <scope>NUCLEOTIDE SEQUENCE [LARGE SCALE GENOMIC DNA]</scope>
    <source>
        <strain evidence="8">zg-1050</strain>
    </source>
</reference>
<dbReference type="InterPro" id="IPR036425">
    <property type="entry name" value="MoaB/Mog-like_dom_sf"/>
</dbReference>
<dbReference type="KEGG" id="bwa:HLV38_02190"/>
<dbReference type="Gene3D" id="3.90.105.10">
    <property type="entry name" value="Molybdopterin biosynthesis moea protein, domain 2"/>
    <property type="match status" value="1"/>
</dbReference>
<comment type="pathway">
    <text evidence="5">Cofactor biosynthesis; molybdopterin biosynthesis.</text>
</comment>
<dbReference type="SMART" id="SM00852">
    <property type="entry name" value="MoCF_biosynth"/>
    <property type="match status" value="1"/>
</dbReference>
<evidence type="ECO:0000259" key="6">
    <source>
        <dbReference type="SMART" id="SM00852"/>
    </source>
</evidence>
<dbReference type="CDD" id="cd00887">
    <property type="entry name" value="MoeA"/>
    <property type="match status" value="1"/>
</dbReference>
<comment type="cofactor">
    <cofactor evidence="5">
        <name>Mg(2+)</name>
        <dbReference type="ChEBI" id="CHEBI:18420"/>
    </cofactor>
</comment>
<evidence type="ECO:0000313" key="7">
    <source>
        <dbReference type="EMBL" id="QKF07070.1"/>
    </source>
</evidence>
<evidence type="ECO:0000256" key="3">
    <source>
        <dbReference type="ARBA" id="ARBA00022505"/>
    </source>
</evidence>
<dbReference type="SUPFAM" id="SSF53218">
    <property type="entry name" value="Molybdenum cofactor biosynthesis proteins"/>
    <property type="match status" value="1"/>
</dbReference>
<dbReference type="Gene3D" id="3.40.980.10">
    <property type="entry name" value="MoaB/Mog-like domain"/>
    <property type="match status" value="1"/>
</dbReference>
<dbReference type="GO" id="GO:0061599">
    <property type="term" value="F:molybdopterin molybdotransferase activity"/>
    <property type="evidence" value="ECO:0007669"/>
    <property type="project" value="UniProtKB-UniRule"/>
</dbReference>
<keyword evidence="3 5" id="KW-0500">Molybdenum</keyword>
<dbReference type="AlphaFoldDB" id="A0A6M8IZD0"/>
<evidence type="ECO:0000256" key="4">
    <source>
        <dbReference type="ARBA" id="ARBA00047317"/>
    </source>
</evidence>
<keyword evidence="5 7" id="KW-0808">Transferase</keyword>
<dbReference type="Gene3D" id="2.170.190.11">
    <property type="entry name" value="Molybdopterin biosynthesis moea protein, domain 3"/>
    <property type="match status" value="1"/>
</dbReference>
<dbReference type="InterPro" id="IPR036688">
    <property type="entry name" value="MoeA_C_domain_IV_sf"/>
</dbReference>
<comment type="similarity">
    <text evidence="2 5">Belongs to the MoeA family.</text>
</comment>
<evidence type="ECO:0000256" key="1">
    <source>
        <dbReference type="ARBA" id="ARBA00002901"/>
    </source>
</evidence>
<dbReference type="Proteomes" id="UP000503297">
    <property type="component" value="Chromosome"/>
</dbReference>
<dbReference type="Gene3D" id="2.40.340.10">
    <property type="entry name" value="MoeA, C-terminal, domain IV"/>
    <property type="match status" value="1"/>
</dbReference>
<keyword evidence="8" id="KW-1185">Reference proteome</keyword>
<keyword evidence="5" id="KW-0501">Molybdenum cofactor biosynthesis</keyword>
<dbReference type="EC" id="2.10.1.1" evidence="5"/>
<dbReference type="PANTHER" id="PTHR10192:SF5">
    <property type="entry name" value="GEPHYRIN"/>
    <property type="match status" value="1"/>
</dbReference>
<dbReference type="GO" id="GO:0006777">
    <property type="term" value="P:Mo-molybdopterin cofactor biosynthetic process"/>
    <property type="evidence" value="ECO:0007669"/>
    <property type="project" value="UniProtKB-UniRule"/>
</dbReference>
<keyword evidence="5" id="KW-0460">Magnesium</keyword>
<dbReference type="Pfam" id="PF03453">
    <property type="entry name" value="MoeA_N"/>
    <property type="match status" value="1"/>
</dbReference>
<evidence type="ECO:0000256" key="5">
    <source>
        <dbReference type="RuleBase" id="RU365090"/>
    </source>
</evidence>
<dbReference type="GO" id="GO:0005829">
    <property type="term" value="C:cytosol"/>
    <property type="evidence" value="ECO:0007669"/>
    <property type="project" value="TreeGrafter"/>
</dbReference>
<dbReference type="InterPro" id="IPR001453">
    <property type="entry name" value="MoaB/Mog_dom"/>
</dbReference>
<comment type="function">
    <text evidence="1 5">Catalyzes the insertion of molybdate into adenylated molybdopterin with the concomitant release of AMP.</text>
</comment>
<dbReference type="UniPathway" id="UPA00344"/>
<dbReference type="GO" id="GO:0046872">
    <property type="term" value="F:metal ion binding"/>
    <property type="evidence" value="ECO:0007669"/>
    <property type="project" value="UniProtKB-UniRule"/>
</dbReference>
<sequence>MEFNKDRALTRDSAVSTLLQHWDMPCDIEAVPLAEAYGRIAACDVFARANAPFARVSSFDGIAVRSSDFEKGMPDASSWQRNRDFAQADTGDDFPDDFDAVVRIEAVGFNEDDVPRFTQELEVLPGTGVRKAGSQVREGELLAAAGKQLRPEDVALIAAGGHDSVSVKRRLRVAYLPTGNELAAIGSCPSRGKTYQSNGLMIRGFVTEWGAEFLEHDIVADDRDLLGRAIDDLLDSADILLINGGSSRGSEDYSSQLLEQRADYFAHGVLAVPGRPIGMSVIKGKIAINVPGPMMAAWFACDWLLRSLLMRYQEQSANERLTVTAIADEQLKSRPGFERLARLVARKEADGIHVSSLQDNATLAASVRRVNAFYAIGPDETVEPGEAIQIQLLGTKASSLM</sequence>
<dbReference type="SUPFAM" id="SSF63882">
    <property type="entry name" value="MoeA N-terminal region -like"/>
    <property type="match status" value="1"/>
</dbReference>
<feature type="domain" description="MoaB/Mog" evidence="6">
    <location>
        <begin position="174"/>
        <end position="311"/>
    </location>
</feature>
<dbReference type="EMBL" id="CP053716">
    <property type="protein sequence ID" value="QKF07070.1"/>
    <property type="molecule type" value="Genomic_DNA"/>
</dbReference>
<gene>
    <name evidence="7" type="ORF">HLV38_02190</name>
</gene>
<name>A0A6M8IZD0_9ACTN</name>
<dbReference type="PANTHER" id="PTHR10192">
    <property type="entry name" value="MOLYBDOPTERIN BIOSYNTHESIS PROTEIN"/>
    <property type="match status" value="1"/>
</dbReference>
<dbReference type="RefSeq" id="WP_173163911.1">
    <property type="nucleotide sequence ID" value="NZ_CP053716.1"/>
</dbReference>
<organism evidence="7 8">
    <name type="scientific">Berryella wangjianweii</name>
    <dbReference type="NCBI Taxonomy" id="2734634"/>
    <lineage>
        <taxon>Bacteria</taxon>
        <taxon>Bacillati</taxon>
        <taxon>Actinomycetota</taxon>
        <taxon>Coriobacteriia</taxon>
        <taxon>Eggerthellales</taxon>
        <taxon>Eggerthellaceae</taxon>
        <taxon>Berryella</taxon>
    </lineage>
</organism>
<keyword evidence="5" id="KW-0479">Metal-binding</keyword>
<dbReference type="InterPro" id="IPR005110">
    <property type="entry name" value="MoeA_linker/N"/>
</dbReference>
<accession>A0A6M8IZD0</accession>
<evidence type="ECO:0000256" key="2">
    <source>
        <dbReference type="ARBA" id="ARBA00010763"/>
    </source>
</evidence>
<protein>
    <recommendedName>
        <fullName evidence="5">Molybdopterin molybdenumtransferase</fullName>
        <ecNumber evidence="5">2.10.1.1</ecNumber>
    </recommendedName>
</protein>
<proteinExistence type="inferred from homology"/>
<dbReference type="InterPro" id="IPR038987">
    <property type="entry name" value="MoeA-like"/>
</dbReference>
<dbReference type="Pfam" id="PF00994">
    <property type="entry name" value="MoCF_biosynth"/>
    <property type="match status" value="1"/>
</dbReference>
<comment type="catalytic activity">
    <reaction evidence="4">
        <text>adenylyl-molybdopterin + molybdate = Mo-molybdopterin + AMP + H(+)</text>
        <dbReference type="Rhea" id="RHEA:35047"/>
        <dbReference type="ChEBI" id="CHEBI:15378"/>
        <dbReference type="ChEBI" id="CHEBI:36264"/>
        <dbReference type="ChEBI" id="CHEBI:62727"/>
        <dbReference type="ChEBI" id="CHEBI:71302"/>
        <dbReference type="ChEBI" id="CHEBI:456215"/>
        <dbReference type="EC" id="2.10.1.1"/>
    </reaction>
</comment>
<dbReference type="InterPro" id="IPR036135">
    <property type="entry name" value="MoeA_linker/N_sf"/>
</dbReference>
<evidence type="ECO:0000313" key="8">
    <source>
        <dbReference type="Proteomes" id="UP000503297"/>
    </source>
</evidence>